<organism evidence="1 2">
    <name type="scientific">Brevifollis gellanilyticus</name>
    <dbReference type="NCBI Taxonomy" id="748831"/>
    <lineage>
        <taxon>Bacteria</taxon>
        <taxon>Pseudomonadati</taxon>
        <taxon>Verrucomicrobiota</taxon>
        <taxon>Verrucomicrobiia</taxon>
        <taxon>Verrucomicrobiales</taxon>
        <taxon>Verrucomicrobiaceae</taxon>
    </lineage>
</organism>
<gene>
    <name evidence="1" type="ORF">BGE01nite_32900</name>
</gene>
<evidence type="ECO:0008006" key="3">
    <source>
        <dbReference type="Google" id="ProtNLM"/>
    </source>
</evidence>
<sequence>MTNPAPGLLALALLVSTGLTSCKHTIQAQRFYSPPARPASEVARLWNGQNPYIKILTVNGQPVKQAFMSATVLEVLPGTHQVTVKSNADSGDAISWQAEAGKEYEPVVLQDAAQRADPNAVRQSGTPAIVPALSKRFLVNVE</sequence>
<protein>
    <recommendedName>
        <fullName evidence="3">DUF2846 domain-containing protein</fullName>
    </recommendedName>
</protein>
<evidence type="ECO:0000313" key="2">
    <source>
        <dbReference type="Proteomes" id="UP000321577"/>
    </source>
</evidence>
<evidence type="ECO:0000313" key="1">
    <source>
        <dbReference type="EMBL" id="GEP43999.1"/>
    </source>
</evidence>
<name>A0A512MB81_9BACT</name>
<accession>A0A512MB81</accession>
<dbReference type="AlphaFoldDB" id="A0A512MB81"/>
<dbReference type="Proteomes" id="UP000321577">
    <property type="component" value="Unassembled WGS sequence"/>
</dbReference>
<reference evidence="1 2" key="1">
    <citation type="submission" date="2019-07" db="EMBL/GenBank/DDBJ databases">
        <title>Whole genome shotgun sequence of Brevifollis gellanilyticus NBRC 108608.</title>
        <authorList>
            <person name="Hosoyama A."/>
            <person name="Uohara A."/>
            <person name="Ohji S."/>
            <person name="Ichikawa N."/>
        </authorList>
    </citation>
    <scope>NUCLEOTIDE SEQUENCE [LARGE SCALE GENOMIC DNA]</scope>
    <source>
        <strain evidence="1 2">NBRC 108608</strain>
    </source>
</reference>
<proteinExistence type="predicted"/>
<keyword evidence="2" id="KW-1185">Reference proteome</keyword>
<comment type="caution">
    <text evidence="1">The sequence shown here is derived from an EMBL/GenBank/DDBJ whole genome shotgun (WGS) entry which is preliminary data.</text>
</comment>
<dbReference type="EMBL" id="BKAG01000024">
    <property type="protein sequence ID" value="GEP43999.1"/>
    <property type="molecule type" value="Genomic_DNA"/>
</dbReference>